<dbReference type="PANTHER" id="PTHR43179:SF7">
    <property type="entry name" value="RHAMNOSYLTRANSFERASE WBBL"/>
    <property type="match status" value="1"/>
</dbReference>
<dbReference type="InterPro" id="IPR001173">
    <property type="entry name" value="Glyco_trans_2-like"/>
</dbReference>
<dbReference type="EMBL" id="PFWP01000018">
    <property type="protein sequence ID" value="PJA49917.1"/>
    <property type="molecule type" value="Genomic_DNA"/>
</dbReference>
<dbReference type="InterPro" id="IPR029044">
    <property type="entry name" value="Nucleotide-diphossugar_trans"/>
</dbReference>
<keyword evidence="2" id="KW-0808">Transferase</keyword>
<organism evidence="2 3">
    <name type="scientific">Candidatus Shapirobacteria bacterium CG_4_9_14_3_um_filter_39_13</name>
    <dbReference type="NCBI Taxonomy" id="1974479"/>
    <lineage>
        <taxon>Bacteria</taxon>
        <taxon>Candidatus Shapironibacteriota</taxon>
    </lineage>
</organism>
<dbReference type="Pfam" id="PF00535">
    <property type="entry name" value="Glycos_transf_2"/>
    <property type="match status" value="1"/>
</dbReference>
<dbReference type="Gene3D" id="3.90.550.10">
    <property type="entry name" value="Spore Coat Polysaccharide Biosynthesis Protein SpsA, Chain A"/>
    <property type="match status" value="1"/>
</dbReference>
<dbReference type="SUPFAM" id="SSF53448">
    <property type="entry name" value="Nucleotide-diphospho-sugar transferases"/>
    <property type="match status" value="1"/>
</dbReference>
<sequence>MKFSIIIPNWNGEKLLKKNLPAVFSSGADQVVVVDNGSNDGSVALLKNLQAQYSQLKIIFNPKNLGFARAVNQGVKEAKNEIVALLNNDVVPEK</sequence>
<accession>A0A2M7XM46</accession>
<comment type="caution">
    <text evidence="2">The sequence shown here is derived from an EMBL/GenBank/DDBJ whole genome shotgun (WGS) entry which is preliminary data.</text>
</comment>
<evidence type="ECO:0000259" key="1">
    <source>
        <dbReference type="Pfam" id="PF00535"/>
    </source>
</evidence>
<reference evidence="3" key="1">
    <citation type="submission" date="2017-09" db="EMBL/GenBank/DDBJ databases">
        <title>Depth-based differentiation of microbial function through sediment-hosted aquifers and enrichment of novel symbionts in the deep terrestrial subsurface.</title>
        <authorList>
            <person name="Probst A.J."/>
            <person name="Ladd B."/>
            <person name="Jarett J.K."/>
            <person name="Geller-Mcgrath D.E."/>
            <person name="Sieber C.M.K."/>
            <person name="Emerson J.B."/>
            <person name="Anantharaman K."/>
            <person name="Thomas B.C."/>
            <person name="Malmstrom R."/>
            <person name="Stieglmeier M."/>
            <person name="Klingl A."/>
            <person name="Woyke T."/>
            <person name="Ryan C.M."/>
            <person name="Banfield J.F."/>
        </authorList>
    </citation>
    <scope>NUCLEOTIDE SEQUENCE [LARGE SCALE GENOMIC DNA]</scope>
</reference>
<dbReference type="PANTHER" id="PTHR43179">
    <property type="entry name" value="RHAMNOSYLTRANSFERASE WBBL"/>
    <property type="match status" value="1"/>
</dbReference>
<name>A0A2M7XM46_9BACT</name>
<evidence type="ECO:0000313" key="2">
    <source>
        <dbReference type="EMBL" id="PJA49917.1"/>
    </source>
</evidence>
<feature type="domain" description="Glycosyltransferase 2-like" evidence="1">
    <location>
        <begin position="4"/>
        <end position="93"/>
    </location>
</feature>
<evidence type="ECO:0000313" key="3">
    <source>
        <dbReference type="Proteomes" id="UP000230062"/>
    </source>
</evidence>
<protein>
    <submittedName>
        <fullName evidence="2">Glycosyltransferase family 2 protein</fullName>
    </submittedName>
</protein>
<gene>
    <name evidence="2" type="ORF">CO169_00560</name>
</gene>
<dbReference type="GO" id="GO:0016740">
    <property type="term" value="F:transferase activity"/>
    <property type="evidence" value="ECO:0007669"/>
    <property type="project" value="UniProtKB-KW"/>
</dbReference>
<feature type="non-terminal residue" evidence="2">
    <location>
        <position position="94"/>
    </location>
</feature>
<dbReference type="AlphaFoldDB" id="A0A2M7XM46"/>
<proteinExistence type="predicted"/>
<dbReference type="Proteomes" id="UP000230062">
    <property type="component" value="Unassembled WGS sequence"/>
</dbReference>